<proteinExistence type="predicted"/>
<evidence type="ECO:0000313" key="3">
    <source>
        <dbReference type="Proteomes" id="UP001207736"/>
    </source>
</evidence>
<dbReference type="AlphaFoldDB" id="A0AAV5AQ00"/>
<sequence length="66" mass="7888">MLFLTIKNSIDIIFKAIDVYDREKEILKLNSRKGVFQRFSREYQDNKPVQNEELASIIKIIFPELK</sequence>
<dbReference type="EMBL" id="BQKA01000006">
    <property type="protein sequence ID" value="GJM49332.1"/>
    <property type="molecule type" value="Genomic_DNA"/>
</dbReference>
<evidence type="ECO:0000313" key="2">
    <source>
        <dbReference type="EMBL" id="GJM52483.1"/>
    </source>
</evidence>
<reference evidence="1 4" key="1">
    <citation type="submission" date="2021-11" db="EMBL/GenBank/DDBJ databases">
        <title>Draft genome sequence of Capnocytophaga sp. strain KC07075 isolated from cat oral cavity.</title>
        <authorList>
            <person name="Suzuki M."/>
            <person name="Imaoka K."/>
            <person name="Kimura M."/>
            <person name="Morikawa S."/>
            <person name="Maeda K."/>
        </authorList>
    </citation>
    <scope>NUCLEOTIDE SEQUENCE</scope>
    <source>
        <strain evidence="1">KC07075</strain>
        <strain evidence="2 4">KC07079</strain>
    </source>
</reference>
<dbReference type="EMBL" id="BQKB01000013">
    <property type="protein sequence ID" value="GJM52483.1"/>
    <property type="molecule type" value="Genomic_DNA"/>
</dbReference>
<gene>
    <name evidence="1" type="ORF">RCZ15_03070</name>
    <name evidence="2" type="ORF">RCZ16_08000</name>
</gene>
<protein>
    <submittedName>
        <fullName evidence="1">Uncharacterized protein</fullName>
    </submittedName>
</protein>
<evidence type="ECO:0000313" key="4">
    <source>
        <dbReference type="Proteomes" id="UP001208692"/>
    </source>
</evidence>
<evidence type="ECO:0000313" key="1">
    <source>
        <dbReference type="EMBL" id="GJM49332.1"/>
    </source>
</evidence>
<comment type="caution">
    <text evidence="1">The sequence shown here is derived from an EMBL/GenBank/DDBJ whole genome shotgun (WGS) entry which is preliminary data.</text>
</comment>
<accession>A0AAV5AQ00</accession>
<name>A0AAV5AQ00_9FLAO</name>
<keyword evidence="4" id="KW-1185">Reference proteome</keyword>
<organism evidence="1 3">
    <name type="scientific">Capnocytophaga catalasegens</name>
    <dbReference type="NCBI Taxonomy" id="1004260"/>
    <lineage>
        <taxon>Bacteria</taxon>
        <taxon>Pseudomonadati</taxon>
        <taxon>Bacteroidota</taxon>
        <taxon>Flavobacteriia</taxon>
        <taxon>Flavobacteriales</taxon>
        <taxon>Flavobacteriaceae</taxon>
        <taxon>Capnocytophaga</taxon>
    </lineage>
</organism>
<dbReference type="Proteomes" id="UP001208692">
    <property type="component" value="Unassembled WGS sequence"/>
</dbReference>
<dbReference type="Proteomes" id="UP001207736">
    <property type="component" value="Unassembled WGS sequence"/>
</dbReference>